<gene>
    <name evidence="1" type="ORF">CK820_G0052045</name>
</gene>
<dbReference type="EMBL" id="NBAG03000555">
    <property type="protein sequence ID" value="PNI15510.1"/>
    <property type="molecule type" value="Genomic_DNA"/>
</dbReference>
<protein>
    <submittedName>
        <fullName evidence="1">MTA1 isoform 6</fullName>
    </submittedName>
</protein>
<evidence type="ECO:0000313" key="1">
    <source>
        <dbReference type="EMBL" id="PNI15510.1"/>
    </source>
</evidence>
<feature type="non-terminal residue" evidence="1">
    <location>
        <position position="1"/>
    </location>
</feature>
<name>A0A2J8IYB3_PANTR</name>
<dbReference type="InterPro" id="IPR043151">
    <property type="entry name" value="BAH_sf"/>
</dbReference>
<evidence type="ECO:0000313" key="2">
    <source>
        <dbReference type="Proteomes" id="UP000236370"/>
    </source>
</evidence>
<dbReference type="Proteomes" id="UP000236370">
    <property type="component" value="Unassembled WGS sequence"/>
</dbReference>
<proteinExistence type="predicted"/>
<dbReference type="AlphaFoldDB" id="A0A2J8IYB3"/>
<accession>A0A2J8IYB3</accession>
<sequence length="56" mass="6336">AAGPDMAANMYRVGDYVYFENSSSNPYLIRRIEELNKPCQSAIRPDRGRTTARKGK</sequence>
<reference evidence="1 2" key="1">
    <citation type="submission" date="2017-12" db="EMBL/GenBank/DDBJ databases">
        <title>High-resolution comparative analysis of great ape genomes.</title>
        <authorList>
            <person name="Pollen A."/>
            <person name="Hastie A."/>
            <person name="Hormozdiari F."/>
            <person name="Dougherty M."/>
            <person name="Liu R."/>
            <person name="Chaisson M."/>
            <person name="Hoppe E."/>
            <person name="Hill C."/>
            <person name="Pang A."/>
            <person name="Hillier L."/>
            <person name="Baker C."/>
            <person name="Armstrong J."/>
            <person name="Shendure J."/>
            <person name="Paten B."/>
            <person name="Wilson R."/>
            <person name="Chao H."/>
            <person name="Schneider V."/>
            <person name="Ventura M."/>
            <person name="Kronenberg Z."/>
            <person name="Murali S."/>
            <person name="Gordon D."/>
            <person name="Cantsilieris S."/>
            <person name="Munson K."/>
            <person name="Nelson B."/>
            <person name="Raja A."/>
            <person name="Underwood J."/>
            <person name="Diekhans M."/>
            <person name="Fiddes I."/>
            <person name="Haussler D."/>
            <person name="Eichler E."/>
        </authorList>
    </citation>
    <scope>NUCLEOTIDE SEQUENCE [LARGE SCALE GENOMIC DNA]</scope>
    <source>
        <strain evidence="1">Yerkes chimp pedigree #C0471</strain>
    </source>
</reference>
<organism evidence="1 2">
    <name type="scientific">Pan troglodytes</name>
    <name type="common">Chimpanzee</name>
    <dbReference type="NCBI Taxonomy" id="9598"/>
    <lineage>
        <taxon>Eukaryota</taxon>
        <taxon>Metazoa</taxon>
        <taxon>Chordata</taxon>
        <taxon>Craniata</taxon>
        <taxon>Vertebrata</taxon>
        <taxon>Euteleostomi</taxon>
        <taxon>Mammalia</taxon>
        <taxon>Eutheria</taxon>
        <taxon>Euarchontoglires</taxon>
        <taxon>Primates</taxon>
        <taxon>Haplorrhini</taxon>
        <taxon>Catarrhini</taxon>
        <taxon>Hominidae</taxon>
        <taxon>Pan</taxon>
    </lineage>
</organism>
<dbReference type="Gene3D" id="2.30.30.490">
    <property type="match status" value="1"/>
</dbReference>
<comment type="caution">
    <text evidence="1">The sequence shown here is derived from an EMBL/GenBank/DDBJ whole genome shotgun (WGS) entry which is preliminary data.</text>
</comment>